<name>A0A0G0M3A1_UNCC2</name>
<dbReference type="GO" id="GO:0006302">
    <property type="term" value="P:double-strand break repair"/>
    <property type="evidence" value="ECO:0007669"/>
    <property type="project" value="TreeGrafter"/>
</dbReference>
<dbReference type="SUPFAM" id="SSF50249">
    <property type="entry name" value="Nucleic acid-binding proteins"/>
    <property type="match status" value="1"/>
</dbReference>
<evidence type="ECO:0000256" key="3">
    <source>
        <dbReference type="ARBA" id="ARBA00022763"/>
    </source>
</evidence>
<dbReference type="SUPFAM" id="SSF57863">
    <property type="entry name" value="ArfGap/RecO-like zinc finger"/>
    <property type="match status" value="1"/>
</dbReference>
<dbReference type="STRING" id="1618345.UT18_C0007G0091"/>
<dbReference type="InterPro" id="IPR042242">
    <property type="entry name" value="RecO_C"/>
</dbReference>
<keyword evidence="5 7" id="KW-0234">DNA repair</keyword>
<feature type="domain" description="DNA replication/recombination mediator RecO N-terminal" evidence="8">
    <location>
        <begin position="1"/>
        <end position="72"/>
    </location>
</feature>
<evidence type="ECO:0000256" key="2">
    <source>
        <dbReference type="ARBA" id="ARBA00021310"/>
    </source>
</evidence>
<evidence type="ECO:0000256" key="4">
    <source>
        <dbReference type="ARBA" id="ARBA00023172"/>
    </source>
</evidence>
<protein>
    <recommendedName>
        <fullName evidence="2 7">DNA repair protein RecO</fullName>
    </recommendedName>
    <alternativeName>
        <fullName evidence="6 7">Recombination protein O</fullName>
    </alternativeName>
</protein>
<dbReference type="InterPro" id="IPR003717">
    <property type="entry name" value="RecO"/>
</dbReference>
<organism evidence="9 10">
    <name type="scientific">candidate division CPR2 bacterium GW2011_GWC2_39_10</name>
    <dbReference type="NCBI Taxonomy" id="1618345"/>
    <lineage>
        <taxon>Bacteria</taxon>
        <taxon>Bacteria division CPR2</taxon>
    </lineage>
</organism>
<comment type="similarity">
    <text evidence="1 7">Belongs to the RecO family.</text>
</comment>
<dbReference type="Pfam" id="PF11967">
    <property type="entry name" value="RecO_N"/>
    <property type="match status" value="1"/>
</dbReference>
<gene>
    <name evidence="7" type="primary">recO</name>
    <name evidence="9" type="ORF">UT18_C0007G0091</name>
</gene>
<dbReference type="InterPro" id="IPR022572">
    <property type="entry name" value="DNA_rep/recomb_RecO_N"/>
</dbReference>
<dbReference type="PANTHER" id="PTHR33991:SF1">
    <property type="entry name" value="DNA REPAIR PROTEIN RECO"/>
    <property type="match status" value="1"/>
</dbReference>
<dbReference type="InterPro" id="IPR037278">
    <property type="entry name" value="ARFGAP/RecO"/>
</dbReference>
<dbReference type="PANTHER" id="PTHR33991">
    <property type="entry name" value="DNA REPAIR PROTEIN RECO"/>
    <property type="match status" value="1"/>
</dbReference>
<dbReference type="Pfam" id="PF02565">
    <property type="entry name" value="RecO_C"/>
    <property type="match status" value="1"/>
</dbReference>
<comment type="caution">
    <text evidence="9">The sequence shown here is derived from an EMBL/GenBank/DDBJ whole genome shotgun (WGS) entry which is preliminary data.</text>
</comment>
<reference evidence="9 10" key="1">
    <citation type="journal article" date="2015" name="Nature">
        <title>rRNA introns, odd ribosomes, and small enigmatic genomes across a large radiation of phyla.</title>
        <authorList>
            <person name="Brown C.T."/>
            <person name="Hug L.A."/>
            <person name="Thomas B.C."/>
            <person name="Sharon I."/>
            <person name="Castelle C.J."/>
            <person name="Singh A."/>
            <person name="Wilkins M.J."/>
            <person name="Williams K.H."/>
            <person name="Banfield J.F."/>
        </authorList>
    </citation>
    <scope>NUCLEOTIDE SEQUENCE [LARGE SCALE GENOMIC DNA]</scope>
</reference>
<dbReference type="HAMAP" id="MF_00201">
    <property type="entry name" value="RecO"/>
    <property type="match status" value="1"/>
</dbReference>
<dbReference type="AlphaFoldDB" id="A0A0G0M3A1"/>
<dbReference type="Gene3D" id="2.40.50.140">
    <property type="entry name" value="Nucleic acid-binding proteins"/>
    <property type="match status" value="1"/>
</dbReference>
<accession>A0A0G0M3A1</accession>
<dbReference type="NCBIfam" id="TIGR00613">
    <property type="entry name" value="reco"/>
    <property type="match status" value="1"/>
</dbReference>
<dbReference type="Proteomes" id="UP000034207">
    <property type="component" value="Unassembled WGS sequence"/>
</dbReference>
<dbReference type="Gene3D" id="1.20.1440.120">
    <property type="entry name" value="Recombination protein O, C-terminal domain"/>
    <property type="match status" value="1"/>
</dbReference>
<evidence type="ECO:0000256" key="6">
    <source>
        <dbReference type="ARBA" id="ARBA00033409"/>
    </source>
</evidence>
<evidence type="ECO:0000313" key="9">
    <source>
        <dbReference type="EMBL" id="KKQ94835.1"/>
    </source>
</evidence>
<comment type="function">
    <text evidence="7">Involved in DNA repair and RecF pathway recombination.</text>
</comment>
<evidence type="ECO:0000256" key="7">
    <source>
        <dbReference type="HAMAP-Rule" id="MF_00201"/>
    </source>
</evidence>
<dbReference type="EMBL" id="LBVV01000007">
    <property type="protein sequence ID" value="KKQ94835.1"/>
    <property type="molecule type" value="Genomic_DNA"/>
</dbReference>
<dbReference type="GO" id="GO:0043590">
    <property type="term" value="C:bacterial nucleoid"/>
    <property type="evidence" value="ECO:0007669"/>
    <property type="project" value="TreeGrafter"/>
</dbReference>
<dbReference type="InterPro" id="IPR012340">
    <property type="entry name" value="NA-bd_OB-fold"/>
</dbReference>
<evidence type="ECO:0000256" key="5">
    <source>
        <dbReference type="ARBA" id="ARBA00023204"/>
    </source>
</evidence>
<dbReference type="GO" id="GO:0006310">
    <property type="term" value="P:DNA recombination"/>
    <property type="evidence" value="ECO:0007669"/>
    <property type="project" value="UniProtKB-UniRule"/>
</dbReference>
<evidence type="ECO:0000259" key="8">
    <source>
        <dbReference type="Pfam" id="PF11967"/>
    </source>
</evidence>
<evidence type="ECO:0000256" key="1">
    <source>
        <dbReference type="ARBA" id="ARBA00007452"/>
    </source>
</evidence>
<proteinExistence type="inferred from homology"/>
<keyword evidence="3 7" id="KW-0227">DNA damage</keyword>
<keyword evidence="4 7" id="KW-0233">DNA recombination</keyword>
<evidence type="ECO:0000313" key="10">
    <source>
        <dbReference type="Proteomes" id="UP000034207"/>
    </source>
</evidence>
<sequence>MTYKTQGVVIRRTSYKEADLLIKLFTKEKGKVAVIAKGSRKIRSKLGGSLEPFYLNEYMLAEGKTLDTICGSQVKKRRLHLRGDLKKMAYAYYFSEIIDKLLPEREKNLKIYNLYNDALDFLEHDEKLAAVYFELNIFKILGFGPVTDSCVSCHKDIVESDNSGLSCDFGGTICPDCIRKGLRYQAISIPAIKYMRIISGFDLSVASKVKEKEKMLEEIRSFNIEYLKMISHYPIKTEKFIVNLS</sequence>